<dbReference type="Pfam" id="PF07715">
    <property type="entry name" value="Plug"/>
    <property type="match status" value="1"/>
</dbReference>
<keyword evidence="1 2" id="KW-0472">Membrane</keyword>
<dbReference type="InterPro" id="IPR023996">
    <property type="entry name" value="TonB-dep_OMP_SusC/RagA"/>
</dbReference>
<feature type="domain" description="TonB-dependent receptor plug" evidence="5">
    <location>
        <begin position="140"/>
        <end position="249"/>
    </location>
</feature>
<dbReference type="GO" id="GO:0009279">
    <property type="term" value="C:cell outer membrane"/>
    <property type="evidence" value="ECO:0007669"/>
    <property type="project" value="UniProtKB-SubCell"/>
</dbReference>
<dbReference type="NCBIfam" id="TIGR04056">
    <property type="entry name" value="OMP_RagA_SusC"/>
    <property type="match status" value="1"/>
</dbReference>
<organism evidence="6 7">
    <name type="scientific">Pinibacter aurantiacus</name>
    <dbReference type="NCBI Taxonomy" id="2851599"/>
    <lineage>
        <taxon>Bacteria</taxon>
        <taxon>Pseudomonadati</taxon>
        <taxon>Bacteroidota</taxon>
        <taxon>Chitinophagia</taxon>
        <taxon>Chitinophagales</taxon>
        <taxon>Chitinophagaceae</taxon>
        <taxon>Pinibacter</taxon>
    </lineage>
</organism>
<keyword evidence="3" id="KW-0732">Signal</keyword>
<keyword evidence="1" id="KW-0812">Transmembrane</keyword>
<dbReference type="InterPro" id="IPR023997">
    <property type="entry name" value="TonB-dep_OMP_SusC/RagA_CS"/>
</dbReference>
<gene>
    <name evidence="6" type="ORF">KTO63_22335</name>
</gene>
<comment type="subcellular location">
    <subcellularLocation>
        <location evidence="1">Cell outer membrane</location>
        <topology evidence="1">Multi-pass membrane protein</topology>
    </subcellularLocation>
</comment>
<protein>
    <submittedName>
        <fullName evidence="6">SusC/RagA family TonB-linked outer membrane protein</fullName>
    </submittedName>
</protein>
<dbReference type="NCBIfam" id="TIGR04057">
    <property type="entry name" value="SusC_RagA_signa"/>
    <property type="match status" value="1"/>
</dbReference>
<evidence type="ECO:0000313" key="7">
    <source>
        <dbReference type="Proteomes" id="UP000812270"/>
    </source>
</evidence>
<dbReference type="Pfam" id="PF13620">
    <property type="entry name" value="CarboxypepD_reg"/>
    <property type="match status" value="1"/>
</dbReference>
<feature type="chain" id="PRO_5038528153" evidence="3">
    <location>
        <begin position="34"/>
        <end position="1104"/>
    </location>
</feature>
<keyword evidence="1" id="KW-1134">Transmembrane beta strand</keyword>
<dbReference type="InterPro" id="IPR039426">
    <property type="entry name" value="TonB-dep_rcpt-like"/>
</dbReference>
<dbReference type="EMBL" id="JAHSPG010000016">
    <property type="protein sequence ID" value="MBV4359920.1"/>
    <property type="molecule type" value="Genomic_DNA"/>
</dbReference>
<dbReference type="Proteomes" id="UP000812270">
    <property type="component" value="Unassembled WGS sequence"/>
</dbReference>
<dbReference type="InterPro" id="IPR012910">
    <property type="entry name" value="Plug_dom"/>
</dbReference>
<evidence type="ECO:0000256" key="1">
    <source>
        <dbReference type="PROSITE-ProRule" id="PRU01360"/>
    </source>
</evidence>
<evidence type="ECO:0000313" key="6">
    <source>
        <dbReference type="EMBL" id="MBV4359920.1"/>
    </source>
</evidence>
<proteinExistence type="inferred from homology"/>
<dbReference type="RefSeq" id="WP_217794178.1">
    <property type="nucleotide sequence ID" value="NZ_JAHSPG010000016.1"/>
</dbReference>
<keyword evidence="1" id="KW-0998">Cell outer membrane</keyword>
<evidence type="ECO:0000256" key="3">
    <source>
        <dbReference type="SAM" id="SignalP"/>
    </source>
</evidence>
<keyword evidence="7" id="KW-1185">Reference proteome</keyword>
<feature type="domain" description="TonB-dependent receptor-like beta-barrel" evidence="4">
    <location>
        <begin position="442"/>
        <end position="1067"/>
    </location>
</feature>
<keyword evidence="1" id="KW-0813">Transport</keyword>
<comment type="similarity">
    <text evidence="1 2">Belongs to the TonB-dependent receptor family.</text>
</comment>
<reference evidence="6" key="1">
    <citation type="submission" date="2021-06" db="EMBL/GenBank/DDBJ databases">
        <authorList>
            <person name="Huq M.A."/>
        </authorList>
    </citation>
    <scope>NUCLEOTIDE SEQUENCE</scope>
    <source>
        <strain evidence="6">MAH-26</strain>
    </source>
</reference>
<dbReference type="InterPro" id="IPR000531">
    <property type="entry name" value="Beta-barrel_TonB"/>
</dbReference>
<accession>A0A9E2SG78</accession>
<dbReference type="AlphaFoldDB" id="A0A9E2SG78"/>
<feature type="signal peptide" evidence="3">
    <location>
        <begin position="1"/>
        <end position="33"/>
    </location>
</feature>
<evidence type="ECO:0000259" key="5">
    <source>
        <dbReference type="Pfam" id="PF07715"/>
    </source>
</evidence>
<sequence length="1104" mass="123402">MSTSTLSIKATKRKPHKLLLSLFFWCTCIASFAQEKQALIRGLVQAENGDGIAGVSVQVKSDSLKFKQEAQTNTKGEFSFANLLPQVGYELIFSSVGYKKETVKSYVLKPGEKASLVITLKPNASGLNEVVVVGYGTAKKINVTGAVDQISGKRLVDRPIANIFQGLQGVSPGLNITNMGGAPGQTPKLNIRGLASLSDNDGTPLVIIDGIAGTTDDLLRISPNDVASITVLRDAASAAIYGARASYGVILINTKEGSQMGKQNVSYNNYFAWSKRTILPTAVTDPYIYSRVLETSTDNTPWDYVNFSDEYYKWAKERSDDPSVEDVRVDPSDPTKWAYMGSNDWNNYFFNKSSFSQYHTLSFSGTAENAKKLPVNYMLSADYTDENGLNKIAKDDWNRYGLRGRLSFMPLSWLKVDNNMNVYQMLRDQPTYNVKDVYYLQPTNVAKNPDGSWGNNAAGRLGAQLTDGGRNQQTRFGFQDIIKGTATFLKGDLQIIGDASIKRELWKYHIEDLPYKIGYGPNDIRQENNIGAITEANATIKQDVFDLFATYGKKLGDHSFKVLAGYNQESYEWSPVTAKGVQVISASVPYLGLTTGTPTVSTNKTDYFDNGYSSYAIRSLFGRINYTYKDRYILEGNGRYDGSSRFPSIKRFGLFPSISAAWIVSKEKFFDRLDPVFSTLKLRASYGSLGNQSVSYYGYVQTLPTRMSSYLIDGNTQTVLGKAPPLLVDPNNYTWEKVTTVNLGTDMGFFNDKIQAGFDYYVRNTTGMLAPSQELPAVLGTTAPQQNSADLSTRGWELSLSYHNVFDVAYKPFTFNTKFILSDSRARITRYNNAQETFSAKFYAGQQWGEIWGLTNDGVFKSKDEITKLDETSIVPWGALSIVEGWPKYKDLDGNGKIELGPSAKDPKDLKVIGNSQPRYRVGLNLDMSWNNIDLSIFLQGVLKQDYYPRHYLFWGPYQQPYANVYPWNLDFYRATAETDAQRAMDSKSYIAAGLADANTNSYFPVLQSWLADNNYGSGLDIAQTKYMLNASYIRLKNLTLGYTLPASLVKKTGFKRLRVFFSGENLYEISAIKKYLDPESISDGYGWEYPYQRKYSFGINADL</sequence>
<dbReference type="Pfam" id="PF00593">
    <property type="entry name" value="TonB_dep_Rec_b-barrel"/>
    <property type="match status" value="1"/>
</dbReference>
<name>A0A9E2SG78_9BACT</name>
<evidence type="ECO:0000259" key="4">
    <source>
        <dbReference type="Pfam" id="PF00593"/>
    </source>
</evidence>
<evidence type="ECO:0000256" key="2">
    <source>
        <dbReference type="RuleBase" id="RU003357"/>
    </source>
</evidence>
<keyword evidence="2" id="KW-0798">TonB box</keyword>
<comment type="caution">
    <text evidence="6">The sequence shown here is derived from an EMBL/GenBank/DDBJ whole genome shotgun (WGS) entry which is preliminary data.</text>
</comment>
<dbReference type="PROSITE" id="PS52016">
    <property type="entry name" value="TONB_DEPENDENT_REC_3"/>
    <property type="match status" value="1"/>
</dbReference>